<name>A0ABV6DME4_9BACL</name>
<evidence type="ECO:0000313" key="1">
    <source>
        <dbReference type="EMBL" id="MFC0213820.1"/>
    </source>
</evidence>
<dbReference type="InterPro" id="IPR025855">
    <property type="entry name" value="Replic_Relax"/>
</dbReference>
<proteinExistence type="predicted"/>
<accession>A0ABV6DME4</accession>
<sequence length="292" mass="33584">MYYAAKKELQEMLYRYILLTADQVADLLHYRKKTVYSMASELKREGKVQSVILPFLRKNHIGYALTRDGAKEAARRIGDAETFRSHGWKEAPLQLEHFYGTNAFFISLIRHSLTEPGEGLLEWLGAREAAERYVQTQTSGRQSRPVKPDGMGAYLLPGRGRLVFHLEYDTGSESTWRLKEKMWNYGRLLPTLWPKVEAVHVLFVTKIASRPGPLIDIWQALCSGSLSGMRLPNIWVIHEKEWMAKGVETALWWGRDGQRIRWKDMPLLSPPVDPNLLILGKQPREPSPMQGR</sequence>
<reference evidence="1 2" key="1">
    <citation type="submission" date="2024-09" db="EMBL/GenBank/DDBJ databases">
        <authorList>
            <person name="Sun Q."/>
            <person name="Mori K."/>
        </authorList>
    </citation>
    <scope>NUCLEOTIDE SEQUENCE [LARGE SCALE GENOMIC DNA]</scope>
    <source>
        <strain evidence="1 2">CCM 7759</strain>
    </source>
</reference>
<dbReference type="EMBL" id="JBHLWN010000063">
    <property type="protein sequence ID" value="MFC0213820.1"/>
    <property type="molecule type" value="Genomic_DNA"/>
</dbReference>
<dbReference type="Pfam" id="PF13814">
    <property type="entry name" value="Replic_Relax"/>
    <property type="match status" value="1"/>
</dbReference>
<protein>
    <submittedName>
        <fullName evidence="1">Replication-relaxation family protein</fullName>
    </submittedName>
</protein>
<dbReference type="RefSeq" id="WP_377471155.1">
    <property type="nucleotide sequence ID" value="NZ_JBHLWN010000063.1"/>
</dbReference>
<dbReference type="Proteomes" id="UP001589776">
    <property type="component" value="Unassembled WGS sequence"/>
</dbReference>
<evidence type="ECO:0000313" key="2">
    <source>
        <dbReference type="Proteomes" id="UP001589776"/>
    </source>
</evidence>
<keyword evidence="2" id="KW-1185">Reference proteome</keyword>
<comment type="caution">
    <text evidence="1">The sequence shown here is derived from an EMBL/GenBank/DDBJ whole genome shotgun (WGS) entry which is preliminary data.</text>
</comment>
<organism evidence="1 2">
    <name type="scientific">Paenibacillus chartarius</name>
    <dbReference type="NCBI Taxonomy" id="747481"/>
    <lineage>
        <taxon>Bacteria</taxon>
        <taxon>Bacillati</taxon>
        <taxon>Bacillota</taxon>
        <taxon>Bacilli</taxon>
        <taxon>Bacillales</taxon>
        <taxon>Paenibacillaceae</taxon>
        <taxon>Paenibacillus</taxon>
    </lineage>
</organism>
<gene>
    <name evidence="1" type="ORF">ACFFK0_15425</name>
</gene>